<dbReference type="OrthoDB" id="9793415at2"/>
<evidence type="ECO:0000256" key="4">
    <source>
        <dbReference type="SAM" id="Phobius"/>
    </source>
</evidence>
<feature type="transmembrane region" description="Helical" evidence="4">
    <location>
        <begin position="131"/>
        <end position="152"/>
    </location>
</feature>
<dbReference type="InterPro" id="IPR050327">
    <property type="entry name" value="Proton-linked_MCT"/>
</dbReference>
<evidence type="ECO:0000256" key="3">
    <source>
        <dbReference type="ARBA" id="ARBA00023136"/>
    </source>
</evidence>
<sequence length="420" mass="45336">MKNRWLIAASAIGIHLSIGSIYAYSVMTNPVKDIFSTDAAAIKWAFKLAILFLGLTTTFLGKWVEEQGPKKSGIAAGLFYGTGILGAGLGVHLQSLPLFYLSYGVLGGIGLGIGYMAPISTLVKWFPDRKGLATGLAIMGFGFSALLFGPLMQGLFEQVGVAKAFFILGLLYASVIILSSLYLSYPPADYLPKGFHPEKVISAQVNTDSINSPDAALKTHRFWFLWTLMFINIASGIALISAASPLMQEALHFSPLKAAAMVGIIGVFNGLGRIFWSSLSDYTGRLPTFIFFFLFQSLAFYLLPNTGADWTFLLLLFVIVSMYGGGFAILPAFVSDLFGVKHMGVINGRVLSSWALAGIAGPTLYDIVKAETGSIQTTLGVFSVMLMAALGIALLMWFKVRKTRGDKVKHLFSPKLENVG</sequence>
<dbReference type="Pfam" id="PF07690">
    <property type="entry name" value="MFS_1"/>
    <property type="match status" value="1"/>
</dbReference>
<keyword evidence="1 4" id="KW-0812">Transmembrane</keyword>
<dbReference type="CDD" id="cd17353">
    <property type="entry name" value="MFS_OFA_like"/>
    <property type="match status" value="1"/>
</dbReference>
<keyword evidence="7" id="KW-1185">Reference proteome</keyword>
<feature type="transmembrane region" description="Helical" evidence="4">
    <location>
        <begin position="99"/>
        <end position="119"/>
    </location>
</feature>
<dbReference type="EMBL" id="SSMC01000001">
    <property type="protein sequence ID" value="THD69999.1"/>
    <property type="molecule type" value="Genomic_DNA"/>
</dbReference>
<dbReference type="Proteomes" id="UP000305939">
    <property type="component" value="Unassembled WGS sequence"/>
</dbReference>
<feature type="transmembrane region" description="Helical" evidence="4">
    <location>
        <begin position="73"/>
        <end position="93"/>
    </location>
</feature>
<dbReference type="AlphaFoldDB" id="A0A4S3M5J0"/>
<dbReference type="GO" id="GO:0022857">
    <property type="term" value="F:transmembrane transporter activity"/>
    <property type="evidence" value="ECO:0007669"/>
    <property type="project" value="InterPro"/>
</dbReference>
<evidence type="ECO:0000256" key="2">
    <source>
        <dbReference type="ARBA" id="ARBA00022989"/>
    </source>
</evidence>
<reference evidence="6 7" key="1">
    <citation type="submission" date="2019-04" db="EMBL/GenBank/DDBJ databases">
        <title>Draft genome sequence of Robertkochia marina CC-AMO-30D.</title>
        <authorList>
            <person name="Hameed A."/>
            <person name="Lin S.-Y."/>
            <person name="Shahina M."/>
            <person name="Lai W.-A."/>
            <person name="Young C.-C."/>
        </authorList>
    </citation>
    <scope>NUCLEOTIDE SEQUENCE [LARGE SCALE GENOMIC DNA]</scope>
    <source>
        <strain evidence="6 7">CC-AMO-30D</strain>
    </source>
</reference>
<evidence type="ECO:0000313" key="6">
    <source>
        <dbReference type="EMBL" id="THD69999.1"/>
    </source>
</evidence>
<feature type="transmembrane region" description="Helical" evidence="4">
    <location>
        <begin position="258"/>
        <end position="276"/>
    </location>
</feature>
<feature type="transmembrane region" description="Helical" evidence="4">
    <location>
        <begin position="377"/>
        <end position="398"/>
    </location>
</feature>
<dbReference type="InterPro" id="IPR036259">
    <property type="entry name" value="MFS_trans_sf"/>
</dbReference>
<dbReference type="PANTHER" id="PTHR11360">
    <property type="entry name" value="MONOCARBOXYLATE TRANSPORTER"/>
    <property type="match status" value="1"/>
</dbReference>
<keyword evidence="3 4" id="KW-0472">Membrane</keyword>
<feature type="transmembrane region" description="Helical" evidence="4">
    <location>
        <begin position="288"/>
        <end position="304"/>
    </location>
</feature>
<feature type="domain" description="Major facilitator superfamily (MFS) profile" evidence="5">
    <location>
        <begin position="6"/>
        <end position="404"/>
    </location>
</feature>
<comment type="caution">
    <text evidence="6">The sequence shown here is derived from an EMBL/GenBank/DDBJ whole genome shotgun (WGS) entry which is preliminary data.</text>
</comment>
<name>A0A4S3M5J0_9FLAO</name>
<keyword evidence="2 4" id="KW-1133">Transmembrane helix</keyword>
<dbReference type="InterPro" id="IPR020846">
    <property type="entry name" value="MFS_dom"/>
</dbReference>
<accession>A0A4S3M5J0</accession>
<feature type="transmembrane region" description="Helical" evidence="4">
    <location>
        <begin position="164"/>
        <end position="185"/>
    </location>
</feature>
<dbReference type="InterPro" id="IPR011701">
    <property type="entry name" value="MFS"/>
</dbReference>
<feature type="transmembrane region" description="Helical" evidence="4">
    <location>
        <begin position="222"/>
        <end position="246"/>
    </location>
</feature>
<evidence type="ECO:0000313" key="7">
    <source>
        <dbReference type="Proteomes" id="UP000305939"/>
    </source>
</evidence>
<dbReference type="PANTHER" id="PTHR11360:SF317">
    <property type="entry name" value="MAJOR FACILITATOR SUPERFAMILY (MFS) PROFILE DOMAIN-CONTAINING PROTEIN-RELATED"/>
    <property type="match status" value="1"/>
</dbReference>
<feature type="transmembrane region" description="Helical" evidence="4">
    <location>
        <begin position="310"/>
        <end position="334"/>
    </location>
</feature>
<feature type="transmembrane region" description="Helical" evidence="4">
    <location>
        <begin position="5"/>
        <end position="24"/>
    </location>
</feature>
<protein>
    <submittedName>
        <fullName evidence="6">MFS transporter</fullName>
    </submittedName>
</protein>
<proteinExistence type="predicted"/>
<gene>
    <name evidence="6" type="ORF">E7Z59_02130</name>
</gene>
<evidence type="ECO:0000256" key="1">
    <source>
        <dbReference type="ARBA" id="ARBA00022692"/>
    </source>
</evidence>
<feature type="transmembrane region" description="Helical" evidence="4">
    <location>
        <begin position="44"/>
        <end position="61"/>
    </location>
</feature>
<organism evidence="6 7">
    <name type="scientific">Robertkochia marina</name>
    <dbReference type="NCBI Taxonomy" id="1227945"/>
    <lineage>
        <taxon>Bacteria</taxon>
        <taxon>Pseudomonadati</taxon>
        <taxon>Bacteroidota</taxon>
        <taxon>Flavobacteriia</taxon>
        <taxon>Flavobacteriales</taxon>
        <taxon>Flavobacteriaceae</taxon>
        <taxon>Robertkochia</taxon>
    </lineage>
</organism>
<dbReference type="SUPFAM" id="SSF103473">
    <property type="entry name" value="MFS general substrate transporter"/>
    <property type="match status" value="1"/>
</dbReference>
<dbReference type="Gene3D" id="1.20.1250.20">
    <property type="entry name" value="MFS general substrate transporter like domains"/>
    <property type="match status" value="2"/>
</dbReference>
<feature type="transmembrane region" description="Helical" evidence="4">
    <location>
        <begin position="346"/>
        <end position="365"/>
    </location>
</feature>
<dbReference type="PROSITE" id="PS50850">
    <property type="entry name" value="MFS"/>
    <property type="match status" value="1"/>
</dbReference>
<evidence type="ECO:0000259" key="5">
    <source>
        <dbReference type="PROSITE" id="PS50850"/>
    </source>
</evidence>